<accession>A0A6A1UU74</accession>
<keyword evidence="2" id="KW-1185">Reference proteome</keyword>
<dbReference type="EMBL" id="RXIC02000026">
    <property type="protein sequence ID" value="KAB1203945.1"/>
    <property type="molecule type" value="Genomic_DNA"/>
</dbReference>
<dbReference type="Proteomes" id="UP000516437">
    <property type="component" value="Chromosome 8"/>
</dbReference>
<evidence type="ECO:0000313" key="2">
    <source>
        <dbReference type="Proteomes" id="UP000516437"/>
    </source>
</evidence>
<evidence type="ECO:0000313" key="1">
    <source>
        <dbReference type="EMBL" id="KAB1203945.1"/>
    </source>
</evidence>
<protein>
    <submittedName>
        <fullName evidence="1">Uncharacterized protein</fullName>
    </submittedName>
</protein>
<organism evidence="1 2">
    <name type="scientific">Morella rubra</name>
    <name type="common">Chinese bayberry</name>
    <dbReference type="NCBI Taxonomy" id="262757"/>
    <lineage>
        <taxon>Eukaryota</taxon>
        <taxon>Viridiplantae</taxon>
        <taxon>Streptophyta</taxon>
        <taxon>Embryophyta</taxon>
        <taxon>Tracheophyta</taxon>
        <taxon>Spermatophyta</taxon>
        <taxon>Magnoliopsida</taxon>
        <taxon>eudicotyledons</taxon>
        <taxon>Gunneridae</taxon>
        <taxon>Pentapetalae</taxon>
        <taxon>rosids</taxon>
        <taxon>fabids</taxon>
        <taxon>Fagales</taxon>
        <taxon>Myricaceae</taxon>
        <taxon>Morella</taxon>
    </lineage>
</organism>
<proteinExistence type="predicted"/>
<comment type="caution">
    <text evidence="1">The sequence shown here is derived from an EMBL/GenBank/DDBJ whole genome shotgun (WGS) entry which is preliminary data.</text>
</comment>
<name>A0A6A1UU74_9ROSI</name>
<dbReference type="AlphaFoldDB" id="A0A6A1UU74"/>
<gene>
    <name evidence="1" type="ORF">CJ030_MR8G001939</name>
</gene>
<reference evidence="1 2" key="1">
    <citation type="journal article" date="2019" name="Plant Biotechnol. J.">
        <title>The red bayberry genome and genetic basis of sex determination.</title>
        <authorList>
            <person name="Jia H.M."/>
            <person name="Jia H.J."/>
            <person name="Cai Q.L."/>
            <person name="Wang Y."/>
            <person name="Zhao H.B."/>
            <person name="Yang W.F."/>
            <person name="Wang G.Y."/>
            <person name="Li Y.H."/>
            <person name="Zhan D.L."/>
            <person name="Shen Y.T."/>
            <person name="Niu Q.F."/>
            <person name="Chang L."/>
            <person name="Qiu J."/>
            <person name="Zhao L."/>
            <person name="Xie H.B."/>
            <person name="Fu W.Y."/>
            <person name="Jin J."/>
            <person name="Li X.W."/>
            <person name="Jiao Y."/>
            <person name="Zhou C.C."/>
            <person name="Tu T."/>
            <person name="Chai C.Y."/>
            <person name="Gao J.L."/>
            <person name="Fan L.J."/>
            <person name="van de Weg E."/>
            <person name="Wang J.Y."/>
            <person name="Gao Z.S."/>
        </authorList>
    </citation>
    <scope>NUCLEOTIDE SEQUENCE [LARGE SCALE GENOMIC DNA]</scope>
    <source>
        <tissue evidence="1">Leaves</tissue>
    </source>
</reference>
<sequence length="53" mass="5738">MGSVGIRGSISLAKKSPPPSKHAVLICLWTPRGTHLSCVARRRRKTLSSVPSR</sequence>